<dbReference type="eggNOG" id="arCOG10635">
    <property type="taxonomic scope" value="Archaea"/>
</dbReference>
<reference evidence="2 3" key="1">
    <citation type="journal article" date="2016" name="Stand. Genomic Sci.">
        <title>Complete genome sequence of the Antarctic Halorubrum lacusprofundi type strain ACAM 34.</title>
        <authorList>
            <person name="Anderson I.J."/>
            <person name="DasSarma P."/>
            <person name="Lucas S."/>
            <person name="Copeland A."/>
            <person name="Lapidus A."/>
            <person name="Del Rio T.G."/>
            <person name="Tice H."/>
            <person name="Dalin E."/>
            <person name="Bruce D.C."/>
            <person name="Goodwin L."/>
            <person name="Pitluck S."/>
            <person name="Sims D."/>
            <person name="Brettin T.S."/>
            <person name="Detter J.C."/>
            <person name="Han C.S."/>
            <person name="Larimer F."/>
            <person name="Hauser L."/>
            <person name="Land M."/>
            <person name="Ivanova N."/>
            <person name="Richardson P."/>
            <person name="Cavicchioli R."/>
            <person name="DasSarma S."/>
            <person name="Woese C.R."/>
            <person name="Kyrpides N.C."/>
        </authorList>
    </citation>
    <scope>NUCLEOTIDE SEQUENCE [LARGE SCALE GENOMIC DNA]</scope>
    <source>
        <strain evidence="3">ATCC 49239 / DSM 5036 / JCM 8891 / ACAM 34</strain>
    </source>
</reference>
<organism evidence="2 3">
    <name type="scientific">Halorubrum lacusprofundi (strain ATCC 49239 / DSM 5036 / JCM 8891 / ACAM 34)</name>
    <dbReference type="NCBI Taxonomy" id="416348"/>
    <lineage>
        <taxon>Archaea</taxon>
        <taxon>Methanobacteriati</taxon>
        <taxon>Methanobacteriota</taxon>
        <taxon>Stenosarchaea group</taxon>
        <taxon>Halobacteria</taxon>
        <taxon>Halobacteriales</taxon>
        <taxon>Haloferacaceae</taxon>
        <taxon>Halorubrum</taxon>
    </lineage>
</organism>
<dbReference type="AlphaFoldDB" id="B9LVB8"/>
<evidence type="ECO:0000313" key="2">
    <source>
        <dbReference type="EMBL" id="ACM58631.1"/>
    </source>
</evidence>
<keyword evidence="3" id="KW-1185">Reference proteome</keyword>
<feature type="region of interest" description="Disordered" evidence="1">
    <location>
        <begin position="1"/>
        <end position="24"/>
    </location>
</feature>
<name>B9LVB8_HALLT</name>
<dbReference type="HOGENOM" id="CLU_854196_0_0_2"/>
<dbReference type="KEGG" id="hla:Hlac_3091"/>
<evidence type="ECO:0000313" key="3">
    <source>
        <dbReference type="Proteomes" id="UP000000740"/>
    </source>
</evidence>
<gene>
    <name evidence="2" type="ordered locus">Hlac_3091</name>
</gene>
<evidence type="ECO:0000256" key="1">
    <source>
        <dbReference type="SAM" id="MobiDB-lite"/>
    </source>
</evidence>
<feature type="region of interest" description="Disordered" evidence="1">
    <location>
        <begin position="90"/>
        <end position="117"/>
    </location>
</feature>
<proteinExistence type="predicted"/>
<dbReference type="Proteomes" id="UP000000740">
    <property type="component" value="Chromosome 2"/>
</dbReference>
<protein>
    <submittedName>
        <fullName evidence="2">Uncharacterized protein</fullName>
    </submittedName>
</protein>
<dbReference type="EMBL" id="CP001366">
    <property type="protein sequence ID" value="ACM58631.1"/>
    <property type="molecule type" value="Genomic_DNA"/>
</dbReference>
<sequence>MSGISSATDGKEDQAEPQSNVEVRYDRVVEDGKVYTIALARNKDTDEINSAIFVRPTGSTGSEELNSEQSEMELLDVSDDVVDDVESTVFDNQDEQKASTEGGLQKSSGGEQTDIWGPIREKTQSSGISTQQKSIIQDVLEEIAAGTKDSVKRVGFYFIDSPDGTDCDAEITDQHPHRQLGVSVDYDEDIGKLSVQLITPIVAGIISSVFTASPGGGLAGTLAGAVIGFGINQLKDTSVITVAYRDIDKSALGQTDAAIQPLVSGIWMDEDTDMLTYTTEPPLIHIEDTPVGVDVGNETIWDL</sequence>
<accession>B9LVB8</accession>